<dbReference type="Proteomes" id="UP000184428">
    <property type="component" value="Unassembled WGS sequence"/>
</dbReference>
<proteinExistence type="predicted"/>
<dbReference type="InterPro" id="IPR011008">
    <property type="entry name" value="Dimeric_a/b-barrel"/>
</dbReference>
<evidence type="ECO:0008006" key="3">
    <source>
        <dbReference type="Google" id="ProtNLM"/>
    </source>
</evidence>
<evidence type="ECO:0000313" key="2">
    <source>
        <dbReference type="Proteomes" id="UP000184428"/>
    </source>
</evidence>
<sequence>MSAQTRLTLVMVADVAREGVETFQRYEAAVLPLLERHDGRLERRLRTADGQAEVHIVSFGSRAGYDAYIADPERADHRTLLEGVALTQRLLEVIDVGESRSYSSSIP</sequence>
<dbReference type="RefSeq" id="WP_072915620.1">
    <property type="nucleotide sequence ID" value="NZ_FRDM01000005.1"/>
</dbReference>
<name>A0A1M7T7X4_9ACTN</name>
<dbReference type="AlphaFoldDB" id="A0A1M7T7X4"/>
<protein>
    <recommendedName>
        <fullName evidence="3">Antibiotic biosynthesis monooxygenase</fullName>
    </recommendedName>
</protein>
<evidence type="ECO:0000313" key="1">
    <source>
        <dbReference type="EMBL" id="SHN66777.1"/>
    </source>
</evidence>
<accession>A0A1M7T7X4</accession>
<organism evidence="1 2">
    <name type="scientific">Geodermatophilus obscurus</name>
    <dbReference type="NCBI Taxonomy" id="1861"/>
    <lineage>
        <taxon>Bacteria</taxon>
        <taxon>Bacillati</taxon>
        <taxon>Actinomycetota</taxon>
        <taxon>Actinomycetes</taxon>
        <taxon>Geodermatophilales</taxon>
        <taxon>Geodermatophilaceae</taxon>
        <taxon>Geodermatophilus</taxon>
    </lineage>
</organism>
<reference evidence="1 2" key="1">
    <citation type="submission" date="2016-12" db="EMBL/GenBank/DDBJ databases">
        <authorList>
            <person name="Song W.-J."/>
            <person name="Kurnit D.M."/>
        </authorList>
    </citation>
    <scope>NUCLEOTIDE SEQUENCE [LARGE SCALE GENOMIC DNA]</scope>
    <source>
        <strain evidence="1 2">DSM 43162</strain>
    </source>
</reference>
<gene>
    <name evidence="1" type="ORF">SAMN05660350_01443</name>
</gene>
<dbReference type="SUPFAM" id="SSF54909">
    <property type="entry name" value="Dimeric alpha+beta barrel"/>
    <property type="match status" value="1"/>
</dbReference>
<dbReference type="EMBL" id="FRDM01000005">
    <property type="protein sequence ID" value="SHN66777.1"/>
    <property type="molecule type" value="Genomic_DNA"/>
</dbReference>